<protein>
    <submittedName>
        <fullName evidence="1">Uncharacterized protein</fullName>
    </submittedName>
</protein>
<evidence type="ECO:0000313" key="1">
    <source>
        <dbReference type="EMBL" id="RJL06028.1"/>
    </source>
</evidence>
<organism evidence="1 2">
    <name type="scientific">Paracoccus aestuarii</name>
    <dbReference type="NCBI Taxonomy" id="453842"/>
    <lineage>
        <taxon>Bacteria</taxon>
        <taxon>Pseudomonadati</taxon>
        <taxon>Pseudomonadota</taxon>
        <taxon>Alphaproteobacteria</taxon>
        <taxon>Rhodobacterales</taxon>
        <taxon>Paracoccaceae</taxon>
        <taxon>Paracoccus</taxon>
    </lineage>
</organism>
<dbReference type="Proteomes" id="UP000285530">
    <property type="component" value="Unassembled WGS sequence"/>
</dbReference>
<sequence length="298" mass="33105">MSFMQLVDQLKMPGVRVDILGADTGRRMESRLGGFISSEGLPEMQRRLAKFHLAIAEAMHALREDLRRQTGRPDAEISVRYAEAKRERIRDLAQDILGEKIHLTPPKGGYGHYLTLYRGRTLVKYARAAHGVGPGESPLDAVTPLDHLKGNATSRLPPCLRELMTQAWEDVGLDLKARLVASVQKRLEVLVKAENEVRSRNGLGPLITPSQATLKAHRDRILTPTEFSIATLGERETGKGRGRGSTDMRALVIGDYVEIDECKASLVVSAKAGGVWERLGENDRAMLQTIDKEIRERL</sequence>
<dbReference type="AlphaFoldDB" id="A0A418ZZK6"/>
<name>A0A418ZZK6_9RHOB</name>
<dbReference type="EMBL" id="QZEV01000014">
    <property type="protein sequence ID" value="RJL06028.1"/>
    <property type="molecule type" value="Genomic_DNA"/>
</dbReference>
<accession>A0A418ZZK6</accession>
<keyword evidence="2" id="KW-1185">Reference proteome</keyword>
<evidence type="ECO:0000313" key="2">
    <source>
        <dbReference type="Proteomes" id="UP000285530"/>
    </source>
</evidence>
<proteinExistence type="predicted"/>
<comment type="caution">
    <text evidence="1">The sequence shown here is derived from an EMBL/GenBank/DDBJ whole genome shotgun (WGS) entry which is preliminary data.</text>
</comment>
<reference evidence="1 2" key="1">
    <citation type="submission" date="2018-09" db="EMBL/GenBank/DDBJ databases">
        <title>Paracoccus onubensis nov. sp. a moderate halophilic bacterium isolated from Gruta de las Maravillas (Aracena, Spain).</title>
        <authorList>
            <person name="Jurado V."/>
            <person name="Gutierrez-Patricio S."/>
            <person name="Gonzalez-Pimentel J.L."/>
            <person name="Laiz L."/>
            <person name="Saiz-Jimenez C."/>
        </authorList>
    </citation>
    <scope>NUCLEOTIDE SEQUENCE [LARGE SCALE GENOMIC DNA]</scope>
    <source>
        <strain evidence="1 2">DSM 19484</strain>
    </source>
</reference>
<gene>
    <name evidence="1" type="ORF">D3P06_05040</name>
</gene>